<organism evidence="3 4">
    <name type="scientific">Lentinula detonsa</name>
    <dbReference type="NCBI Taxonomy" id="2804962"/>
    <lineage>
        <taxon>Eukaryota</taxon>
        <taxon>Fungi</taxon>
        <taxon>Dikarya</taxon>
        <taxon>Basidiomycota</taxon>
        <taxon>Agaricomycotina</taxon>
        <taxon>Agaricomycetes</taxon>
        <taxon>Agaricomycetidae</taxon>
        <taxon>Agaricales</taxon>
        <taxon>Marasmiineae</taxon>
        <taxon>Omphalotaceae</taxon>
        <taxon>Lentinula</taxon>
    </lineage>
</organism>
<dbReference type="InterPro" id="IPR057670">
    <property type="entry name" value="SH3_retrovirus"/>
</dbReference>
<dbReference type="EMBL" id="JANVFU010000016">
    <property type="protein sequence ID" value="KAJ3739968.1"/>
    <property type="molecule type" value="Genomic_DNA"/>
</dbReference>
<dbReference type="Pfam" id="PF25597">
    <property type="entry name" value="SH3_retrovirus"/>
    <property type="match status" value="1"/>
</dbReference>
<protein>
    <recommendedName>
        <fullName evidence="2">Retroviral polymerase SH3-like domain-containing protein</fullName>
    </recommendedName>
</protein>
<feature type="domain" description="Retroviral polymerase SH3-like" evidence="2">
    <location>
        <begin position="5"/>
        <end position="47"/>
    </location>
</feature>
<sequence>VHDISGSKLDGRATEGRWVGFDEESCAHRVYWPEKRTVSVERSVSFKFETDKVIVEVSLEGEHDISSNKRPAKSLPVTPSSPPIPALTPASSKILGEGFEETVPKGQEKRVRKESEYAR</sequence>
<accession>A0A9W8NSD6</accession>
<evidence type="ECO:0000259" key="2">
    <source>
        <dbReference type="Pfam" id="PF25597"/>
    </source>
</evidence>
<name>A0A9W8NSD6_9AGAR</name>
<proteinExistence type="predicted"/>
<keyword evidence="4" id="KW-1185">Reference proteome</keyword>
<comment type="caution">
    <text evidence="3">The sequence shown here is derived from an EMBL/GenBank/DDBJ whole genome shotgun (WGS) entry which is preliminary data.</text>
</comment>
<feature type="region of interest" description="Disordered" evidence="1">
    <location>
        <begin position="59"/>
        <end position="119"/>
    </location>
</feature>
<dbReference type="Proteomes" id="UP001142393">
    <property type="component" value="Unassembled WGS sequence"/>
</dbReference>
<dbReference type="AlphaFoldDB" id="A0A9W8NSD6"/>
<evidence type="ECO:0000256" key="1">
    <source>
        <dbReference type="SAM" id="MobiDB-lite"/>
    </source>
</evidence>
<feature type="non-terminal residue" evidence="3">
    <location>
        <position position="1"/>
    </location>
</feature>
<feature type="compositionally biased region" description="Basic and acidic residues" evidence="1">
    <location>
        <begin position="102"/>
        <end position="119"/>
    </location>
</feature>
<evidence type="ECO:0000313" key="3">
    <source>
        <dbReference type="EMBL" id="KAJ3739968.1"/>
    </source>
</evidence>
<reference evidence="3 4" key="1">
    <citation type="journal article" date="2023" name="Proc. Natl. Acad. Sci. U.S.A.">
        <title>A global phylogenomic analysis of the shiitake genus Lentinula.</title>
        <authorList>
            <person name="Sierra-Patev S."/>
            <person name="Min B."/>
            <person name="Naranjo-Ortiz M."/>
            <person name="Looney B."/>
            <person name="Konkel Z."/>
            <person name="Slot J.C."/>
            <person name="Sakamoto Y."/>
            <person name="Steenwyk J.L."/>
            <person name="Rokas A."/>
            <person name="Carro J."/>
            <person name="Camarero S."/>
            <person name="Ferreira P."/>
            <person name="Molpeceres G."/>
            <person name="Ruiz-Duenas F.J."/>
            <person name="Serrano A."/>
            <person name="Henrissat B."/>
            <person name="Drula E."/>
            <person name="Hughes K.W."/>
            <person name="Mata J.L."/>
            <person name="Ishikawa N.K."/>
            <person name="Vargas-Isla R."/>
            <person name="Ushijima S."/>
            <person name="Smith C.A."/>
            <person name="Donoghue J."/>
            <person name="Ahrendt S."/>
            <person name="Andreopoulos W."/>
            <person name="He G."/>
            <person name="LaButti K."/>
            <person name="Lipzen A."/>
            <person name="Ng V."/>
            <person name="Riley R."/>
            <person name="Sandor L."/>
            <person name="Barry K."/>
            <person name="Martinez A.T."/>
            <person name="Xiao Y."/>
            <person name="Gibbons J.G."/>
            <person name="Terashima K."/>
            <person name="Grigoriev I.V."/>
            <person name="Hibbett D."/>
        </authorList>
    </citation>
    <scope>NUCLEOTIDE SEQUENCE [LARGE SCALE GENOMIC DNA]</scope>
    <source>
        <strain evidence="3 4">TFB7810</strain>
    </source>
</reference>
<gene>
    <name evidence="3" type="ORF">DFH05DRAFT_1406248</name>
</gene>
<evidence type="ECO:0000313" key="4">
    <source>
        <dbReference type="Proteomes" id="UP001142393"/>
    </source>
</evidence>